<name>A0ABM7LMS5_9ACTN</name>
<dbReference type="RefSeq" id="WP_189335862.1">
    <property type="nucleotide sequence ID" value="NZ_AP023356.1"/>
</dbReference>
<dbReference type="Gene3D" id="3.40.50.1820">
    <property type="entry name" value="alpha/beta hydrolase"/>
    <property type="match status" value="1"/>
</dbReference>
<dbReference type="PANTHER" id="PTHR43265">
    <property type="entry name" value="ESTERASE ESTD"/>
    <property type="match status" value="1"/>
</dbReference>
<evidence type="ECO:0008006" key="3">
    <source>
        <dbReference type="Google" id="ProtNLM"/>
    </source>
</evidence>
<dbReference type="InterPro" id="IPR053145">
    <property type="entry name" value="AB_hydrolase_Est10"/>
</dbReference>
<gene>
    <name evidence="1" type="ORF">Aiant_12150</name>
</gene>
<keyword evidence="2" id="KW-1185">Reference proteome</keyword>
<dbReference type="EMBL" id="AP023356">
    <property type="protein sequence ID" value="BCJ40558.1"/>
    <property type="molecule type" value="Genomic_DNA"/>
</dbReference>
<dbReference type="InterPro" id="IPR029058">
    <property type="entry name" value="AB_hydrolase_fold"/>
</dbReference>
<dbReference type="PANTHER" id="PTHR43265:SF1">
    <property type="entry name" value="ESTERASE ESTD"/>
    <property type="match status" value="1"/>
</dbReference>
<accession>A0ABM7LMS5</accession>
<dbReference type="SUPFAM" id="SSF53474">
    <property type="entry name" value="alpha/beta-Hydrolases"/>
    <property type="match status" value="1"/>
</dbReference>
<reference evidence="1 2" key="1">
    <citation type="submission" date="2020-08" db="EMBL/GenBank/DDBJ databases">
        <title>Whole genome shotgun sequence of Actinoplanes ianthinogenes NBRC 13996.</title>
        <authorList>
            <person name="Komaki H."/>
            <person name="Tamura T."/>
        </authorList>
    </citation>
    <scope>NUCLEOTIDE SEQUENCE [LARGE SCALE GENOMIC DNA]</scope>
    <source>
        <strain evidence="1 2">NBRC 13996</strain>
    </source>
</reference>
<protein>
    <recommendedName>
        <fullName evidence="3">Serine aminopeptidase S33 domain-containing protein</fullName>
    </recommendedName>
</protein>
<proteinExistence type="predicted"/>
<sequence>MRTIASVVFGHLEAGRFEALAGMFTPEMRAVVSPETVRVAWSVQTAGAPCTPGDAAGEAAGPGLFRVRQPVHCATGDFQIVFSHDTSGRLHGLRLAPLATTAWQPPPYARPARFTEHDTGAGTLSLPHKTGPHPAVILLPGGGQQDRDGTDGARKPLKDLAWGLASRDIAVLRFDKPLPERTLTEEYVVPALAAVRELREQRPAVDPDRIFLLGHSLGGKAAPRVAAAEPGIAGLILLAAEAIPMQRSAQRVARHLAARDPGPAGEAMVAAVDRQVATVDEGLTPETPASDLPFGFPASYWLDLRDYDPVRTAATLRRPMLIMQGGRDHQVTVADDLARWRAALGDRDDVRFRVLRTREHMFYRGTHVDPAVIRKIARWLLARRATGK</sequence>
<evidence type="ECO:0000313" key="1">
    <source>
        <dbReference type="EMBL" id="BCJ40558.1"/>
    </source>
</evidence>
<organism evidence="1 2">
    <name type="scientific">Actinoplanes ianthinogenes</name>
    <dbReference type="NCBI Taxonomy" id="122358"/>
    <lineage>
        <taxon>Bacteria</taxon>
        <taxon>Bacillati</taxon>
        <taxon>Actinomycetota</taxon>
        <taxon>Actinomycetes</taxon>
        <taxon>Micromonosporales</taxon>
        <taxon>Micromonosporaceae</taxon>
        <taxon>Actinoplanes</taxon>
    </lineage>
</organism>
<evidence type="ECO:0000313" key="2">
    <source>
        <dbReference type="Proteomes" id="UP000676967"/>
    </source>
</evidence>
<dbReference type="Proteomes" id="UP000676967">
    <property type="component" value="Chromosome"/>
</dbReference>